<dbReference type="AlphaFoldDB" id="A0A9E5DL17"/>
<dbReference type="Proteomes" id="UP001068021">
    <property type="component" value="Unassembled WGS sequence"/>
</dbReference>
<protein>
    <submittedName>
        <fullName evidence="2">Uncharacterized protein</fullName>
    </submittedName>
</protein>
<gene>
    <name evidence="2" type="ORF">O3H35_10890</name>
    <name evidence="1" type="ORF">O3H54_05790</name>
</gene>
<dbReference type="RefSeq" id="WP_048081369.1">
    <property type="nucleotide sequence ID" value="NZ_JAPVER010000020.1"/>
</dbReference>
<comment type="caution">
    <text evidence="2">The sequence shown here is derived from an EMBL/GenBank/DDBJ whole genome shotgun (WGS) entry which is preliminary data.</text>
</comment>
<dbReference type="EMBL" id="JAPVER010000020">
    <property type="protein sequence ID" value="MCZ3365388.1"/>
    <property type="molecule type" value="Genomic_DNA"/>
</dbReference>
<dbReference type="EMBL" id="JAPVES010000030">
    <property type="protein sequence ID" value="MCZ3373139.1"/>
    <property type="molecule type" value="Genomic_DNA"/>
</dbReference>
<evidence type="ECO:0000313" key="2">
    <source>
        <dbReference type="EMBL" id="MCZ3373139.1"/>
    </source>
</evidence>
<dbReference type="Proteomes" id="UP001074446">
    <property type="component" value="Unassembled WGS sequence"/>
</dbReference>
<proteinExistence type="predicted"/>
<evidence type="ECO:0000313" key="3">
    <source>
        <dbReference type="Proteomes" id="UP001068021"/>
    </source>
</evidence>
<keyword evidence="3" id="KW-1185">Reference proteome</keyword>
<evidence type="ECO:0000313" key="1">
    <source>
        <dbReference type="EMBL" id="MCZ3365388.1"/>
    </source>
</evidence>
<sequence length="156" mass="18244">MPIEGIRNIQSYSYVKWDQGKATPINEEALKEFEYHKRSYKIGQGQGRLFHRSFRAWQNGKASPISDKVHYRFKLAQFSLSALKQYGIGKKNTRYTIHHPIPKCYFPDMAFDLNNTMPLTKPVHVAVHKEYSNRDLLVDPIMPVINILEERVFCSK</sequence>
<organism evidence="2">
    <name type="scientific">Methanobacterium veterum</name>
    <dbReference type="NCBI Taxonomy" id="408577"/>
    <lineage>
        <taxon>Archaea</taxon>
        <taxon>Methanobacteriati</taxon>
        <taxon>Methanobacteriota</taxon>
        <taxon>Methanomada group</taxon>
        <taxon>Methanobacteria</taxon>
        <taxon>Methanobacteriales</taxon>
        <taxon>Methanobacteriaceae</taxon>
        <taxon>Methanobacterium</taxon>
    </lineage>
</organism>
<accession>A0A9E5DL17</accession>
<reference evidence="2" key="1">
    <citation type="submission" date="2022-12" db="EMBL/GenBank/DDBJ databases">
        <title>Reclassification of two methanogenic archaea species isolated from the Kolyma lowland permafrost.</title>
        <authorList>
            <person name="Trubitsyn V.E."/>
            <person name="Rivkina E.M."/>
            <person name="Shcherbakova V.A."/>
        </authorList>
    </citation>
    <scope>NUCLEOTIDE SEQUENCE</scope>
    <source>
        <strain evidence="1">M2</strain>
        <strain evidence="2">MK4</strain>
    </source>
</reference>
<name>A0A9E5DL17_9EURY</name>